<organism evidence="1">
    <name type="scientific">Anguilla anguilla</name>
    <name type="common">European freshwater eel</name>
    <name type="synonym">Muraena anguilla</name>
    <dbReference type="NCBI Taxonomy" id="7936"/>
    <lineage>
        <taxon>Eukaryota</taxon>
        <taxon>Metazoa</taxon>
        <taxon>Chordata</taxon>
        <taxon>Craniata</taxon>
        <taxon>Vertebrata</taxon>
        <taxon>Euteleostomi</taxon>
        <taxon>Actinopterygii</taxon>
        <taxon>Neopterygii</taxon>
        <taxon>Teleostei</taxon>
        <taxon>Anguilliformes</taxon>
        <taxon>Anguillidae</taxon>
        <taxon>Anguilla</taxon>
    </lineage>
</organism>
<reference evidence="1" key="1">
    <citation type="submission" date="2014-11" db="EMBL/GenBank/DDBJ databases">
        <authorList>
            <person name="Amaro Gonzalez C."/>
        </authorList>
    </citation>
    <scope>NUCLEOTIDE SEQUENCE</scope>
</reference>
<protein>
    <submittedName>
        <fullName evidence="1">Uncharacterized protein</fullName>
    </submittedName>
</protein>
<reference evidence="1" key="2">
    <citation type="journal article" date="2015" name="Fish Shellfish Immunol.">
        <title>Early steps in the European eel (Anguilla anguilla)-Vibrio vulnificus interaction in the gills: Role of the RtxA13 toxin.</title>
        <authorList>
            <person name="Callol A."/>
            <person name="Pajuelo D."/>
            <person name="Ebbesson L."/>
            <person name="Teles M."/>
            <person name="MacKenzie S."/>
            <person name="Amaro C."/>
        </authorList>
    </citation>
    <scope>NUCLEOTIDE SEQUENCE</scope>
</reference>
<accession>A0A0E9VVG1</accession>
<sequence>MLCYTITATH</sequence>
<proteinExistence type="predicted"/>
<dbReference type="EMBL" id="GBXM01026530">
    <property type="protein sequence ID" value="JAH82047.1"/>
    <property type="molecule type" value="Transcribed_RNA"/>
</dbReference>
<name>A0A0E9VVG1_ANGAN</name>
<evidence type="ECO:0000313" key="1">
    <source>
        <dbReference type="EMBL" id="JAH82047.1"/>
    </source>
</evidence>